<dbReference type="RefSeq" id="WP_005635527.1">
    <property type="nucleotide sequence ID" value="NZ_CP015230.1"/>
</dbReference>
<protein>
    <submittedName>
        <fullName evidence="1">Uncharacterized protein</fullName>
    </submittedName>
</protein>
<evidence type="ECO:0000313" key="1">
    <source>
        <dbReference type="EMBL" id="ANP40608.1"/>
    </source>
</evidence>
<dbReference type="AlphaFoldDB" id="A0A1B1A293"/>
<accession>A0A1B1A293</accession>
<dbReference type="GeneID" id="28249669"/>
<reference evidence="1 2" key="1">
    <citation type="journal article" date="2016" name="ISME J.">
        <title>Global occurrence and heterogeneity of the Roseobacter-clade species Ruegeria mobilis.</title>
        <authorList>
            <person name="Sonnenschein E."/>
            <person name="Gram L."/>
        </authorList>
    </citation>
    <scope>NUCLEOTIDE SEQUENCE [LARGE SCALE GENOMIC DNA]</scope>
    <source>
        <strain evidence="1 2">F1926</strain>
    </source>
</reference>
<organism evidence="1 2">
    <name type="scientific">Tritonibacter mobilis F1926</name>
    <dbReference type="NCBI Taxonomy" id="1265309"/>
    <lineage>
        <taxon>Bacteria</taxon>
        <taxon>Pseudomonadati</taxon>
        <taxon>Pseudomonadota</taxon>
        <taxon>Alphaproteobacteria</taxon>
        <taxon>Rhodobacterales</taxon>
        <taxon>Paracoccaceae</taxon>
        <taxon>Tritonibacter</taxon>
    </lineage>
</organism>
<evidence type="ECO:0000313" key="2">
    <source>
        <dbReference type="Proteomes" id="UP000013243"/>
    </source>
</evidence>
<dbReference type="STRING" id="1265309.K529_007515"/>
<name>A0A1B1A293_9RHOB</name>
<sequence length="173" mass="19230">MTDTTTAAIIARCDHIEHCAMNQHHQDADRMRALVAERDTLAKQAEDCARTCAEQAEEIQTLTGQLAEARNAALEEAAEIVRGSGSPGMATTERLIRALKSEPAPRQSVQEAAKVLLTKETGMSDELNSAGWEFIEAWRDIVQEPLSPMAFNHCKPMLRRVFDHYLRALAQET</sequence>
<gene>
    <name evidence="1" type="ORF">K529_007515</name>
</gene>
<dbReference type="Proteomes" id="UP000013243">
    <property type="component" value="Chromosome"/>
</dbReference>
<proteinExistence type="predicted"/>
<dbReference type="EMBL" id="CP015230">
    <property type="protein sequence ID" value="ANP40608.1"/>
    <property type="molecule type" value="Genomic_DNA"/>
</dbReference>
<dbReference type="KEGG" id="rmb:K529_007515"/>